<evidence type="ECO:0000313" key="2">
    <source>
        <dbReference type="Proteomes" id="UP000005856"/>
    </source>
</evidence>
<evidence type="ECO:0000313" key="1">
    <source>
        <dbReference type="EMBL" id="EDM46243.1"/>
    </source>
</evidence>
<dbReference type="Proteomes" id="UP000005856">
    <property type="component" value="Unassembled WGS sequence"/>
</dbReference>
<reference evidence="1 2" key="1">
    <citation type="submission" date="2007-06" db="EMBL/GenBank/DDBJ databases">
        <authorList>
            <person name="Green D."/>
            <person name="Ferriera S."/>
            <person name="Johnson J."/>
            <person name="Kravitz S."/>
            <person name="Beeson K."/>
            <person name="Sutton G."/>
            <person name="Rogers Y.-H."/>
            <person name="Friedman R."/>
            <person name="Frazier M."/>
            <person name="Venter J.C."/>
        </authorList>
    </citation>
    <scope>NUCLEOTIDE SEQUENCE [LARGE SCALE GENOMIC DNA]</scope>
    <source>
        <strain evidence="1 2">DG893</strain>
    </source>
</reference>
<protein>
    <submittedName>
        <fullName evidence="1">Uncharacterized protein</fullName>
    </submittedName>
</protein>
<dbReference type="AlphaFoldDB" id="A6F4S9"/>
<keyword evidence="2" id="KW-1185">Reference proteome</keyword>
<organism evidence="1 2">
    <name type="scientific">Marinobacter algicola DG893</name>
    <dbReference type="NCBI Taxonomy" id="443152"/>
    <lineage>
        <taxon>Bacteria</taxon>
        <taxon>Pseudomonadati</taxon>
        <taxon>Pseudomonadota</taxon>
        <taxon>Gammaproteobacteria</taxon>
        <taxon>Pseudomonadales</taxon>
        <taxon>Marinobacteraceae</taxon>
        <taxon>Marinobacter</taxon>
    </lineage>
</organism>
<dbReference type="STRING" id="443152.MDG893_05054"/>
<comment type="caution">
    <text evidence="1">The sequence shown here is derived from an EMBL/GenBank/DDBJ whole genome shotgun (WGS) entry which is preliminary data.</text>
</comment>
<proteinExistence type="predicted"/>
<accession>A6F4S9</accession>
<gene>
    <name evidence="1" type="ORF">MDG893_05054</name>
</gene>
<sequence>MVMTTGLSDFEKDLPTGDREVDEVLAEAREVTGKDWQVTVTRNSEARLFRSPKITERWQLYVYVGGFLPWQVLGCASCKRSVFAYLCGVVSGARIKTREAE</sequence>
<dbReference type="EMBL" id="ABCP01000047">
    <property type="protein sequence ID" value="EDM46243.1"/>
    <property type="molecule type" value="Genomic_DNA"/>
</dbReference>
<name>A6F4S9_9GAMM</name>